<protein>
    <submittedName>
        <fullName evidence="7">FAD-linked oxidase</fullName>
    </submittedName>
</protein>
<dbReference type="Gene3D" id="3.40.462.20">
    <property type="match status" value="1"/>
</dbReference>
<proteinExistence type="inferred from homology"/>
<dbReference type="Gene3D" id="3.30.43.10">
    <property type="entry name" value="Uridine Diphospho-n-acetylenolpyruvylglucosamine Reductase, domain 2"/>
    <property type="match status" value="1"/>
</dbReference>
<evidence type="ECO:0000259" key="6">
    <source>
        <dbReference type="PROSITE" id="PS51387"/>
    </source>
</evidence>
<dbReference type="RefSeq" id="WP_106658720.1">
    <property type="nucleotide sequence ID" value="NZ_PJEO01000015.1"/>
</dbReference>
<evidence type="ECO:0000256" key="3">
    <source>
        <dbReference type="ARBA" id="ARBA00022630"/>
    </source>
</evidence>
<feature type="domain" description="FAD-binding PCMH-type" evidence="6">
    <location>
        <begin position="36"/>
        <end position="207"/>
    </location>
</feature>
<dbReference type="PROSITE" id="PS00862">
    <property type="entry name" value="OX2_COVAL_FAD"/>
    <property type="match status" value="1"/>
</dbReference>
<dbReference type="EMBL" id="PJEO01000015">
    <property type="protein sequence ID" value="PKQ46008.1"/>
    <property type="molecule type" value="Genomic_DNA"/>
</dbReference>
<organism evidence="7 8">
    <name type="scientific">Confluentibacter flavum</name>
    <dbReference type="NCBI Taxonomy" id="1909700"/>
    <lineage>
        <taxon>Bacteria</taxon>
        <taxon>Pseudomonadati</taxon>
        <taxon>Bacteroidota</taxon>
        <taxon>Flavobacteriia</taxon>
        <taxon>Flavobacteriales</taxon>
        <taxon>Flavobacteriaceae</taxon>
        <taxon>Confluentibacter</taxon>
    </lineage>
</organism>
<dbReference type="InterPro" id="IPR012951">
    <property type="entry name" value="BBE"/>
</dbReference>
<comment type="similarity">
    <text evidence="2">Belongs to the oxygen-dependent FAD-linked oxidoreductase family.</text>
</comment>
<dbReference type="InterPro" id="IPR016166">
    <property type="entry name" value="FAD-bd_PCMH"/>
</dbReference>
<keyword evidence="4" id="KW-0274">FAD</keyword>
<dbReference type="Gene3D" id="3.30.465.10">
    <property type="match status" value="1"/>
</dbReference>
<reference evidence="7 8" key="1">
    <citation type="submission" date="2017-12" db="EMBL/GenBank/DDBJ databases">
        <title>Confluentibacter flavum sp. nov., isolated from the saline lake.</title>
        <authorList>
            <person name="Yu L."/>
        </authorList>
    </citation>
    <scope>NUCLEOTIDE SEQUENCE [LARGE SCALE GENOMIC DNA]</scope>
    <source>
        <strain evidence="7 8">3B</strain>
    </source>
</reference>
<dbReference type="InterPro" id="IPR006094">
    <property type="entry name" value="Oxid_FAD_bind_N"/>
</dbReference>
<dbReference type="InterPro" id="IPR016169">
    <property type="entry name" value="FAD-bd_PCMH_sub2"/>
</dbReference>
<dbReference type="Pfam" id="PF08031">
    <property type="entry name" value="BBE"/>
    <property type="match status" value="1"/>
</dbReference>
<dbReference type="InterPro" id="IPR050416">
    <property type="entry name" value="FAD-linked_Oxidoreductase"/>
</dbReference>
<dbReference type="Proteomes" id="UP000233435">
    <property type="component" value="Unassembled WGS sequence"/>
</dbReference>
<evidence type="ECO:0000256" key="1">
    <source>
        <dbReference type="ARBA" id="ARBA00001974"/>
    </source>
</evidence>
<dbReference type="SUPFAM" id="SSF56176">
    <property type="entry name" value="FAD-binding/transporter-associated domain-like"/>
    <property type="match status" value="1"/>
</dbReference>
<gene>
    <name evidence="7" type="ORF">CSW08_04485</name>
</gene>
<accession>A0A2N3HMD1</accession>
<evidence type="ECO:0000256" key="4">
    <source>
        <dbReference type="ARBA" id="ARBA00022827"/>
    </source>
</evidence>
<dbReference type="InterPro" id="IPR036318">
    <property type="entry name" value="FAD-bd_PCMH-like_sf"/>
</dbReference>
<evidence type="ECO:0000313" key="8">
    <source>
        <dbReference type="Proteomes" id="UP000233435"/>
    </source>
</evidence>
<dbReference type="AlphaFoldDB" id="A0A2N3HMD1"/>
<comment type="cofactor">
    <cofactor evidence="1">
        <name>FAD</name>
        <dbReference type="ChEBI" id="CHEBI:57692"/>
    </cofactor>
</comment>
<dbReference type="PANTHER" id="PTHR42973:SF39">
    <property type="entry name" value="FAD-BINDING PCMH-TYPE DOMAIN-CONTAINING PROTEIN"/>
    <property type="match status" value="1"/>
</dbReference>
<dbReference type="OrthoDB" id="545125at2"/>
<evidence type="ECO:0000256" key="2">
    <source>
        <dbReference type="ARBA" id="ARBA00005466"/>
    </source>
</evidence>
<dbReference type="PANTHER" id="PTHR42973">
    <property type="entry name" value="BINDING OXIDOREDUCTASE, PUTATIVE (AFU_ORTHOLOGUE AFUA_1G17690)-RELATED"/>
    <property type="match status" value="1"/>
</dbReference>
<keyword evidence="8" id="KW-1185">Reference proteome</keyword>
<sequence length="462" mass="50452">MLDQITIQEFSQTLSQPLIMPLEPGYDEARSVWNGMVDKRPAMIAKCTNVDDIKKCVNFAQSHNLLVSIKGGGHNVAGKAVCHDGLMIHLSQMNAVIVDPVKRTVRVESGATIGELDKETQKFGLATPVGIVSKTGIAGLTLGGGNGYLARKHGLTIDNLLSVELVTANGDFISANETENPDLFWAIRGGGGNFGVVTSFEFKLHEIGPEIMAAQIFYPIEDAKKVFTFYRDFTSNAADELAGYALIVRIPPADPFPEAFQGKTAIALLVGYAGSLDAGKAALAPLENFGNPILRVIMPMPYLALQTSFDQSAPNGIRNYWKAHYMDDLTDEAIDVLVNHTRHFPGAFSAVGLEPFGGAITRVEENATAFPQRSASYILGIFSGWIEPENDEKNINWTRELYNKMTPFASGGAYSNYLDHDDSDKVSASFGSNYSRLQDVKSKYDPNNFFKLNQNIIPKPDL</sequence>
<name>A0A2N3HMD1_9FLAO</name>
<dbReference type="PROSITE" id="PS51387">
    <property type="entry name" value="FAD_PCMH"/>
    <property type="match status" value="1"/>
</dbReference>
<dbReference type="Pfam" id="PF01565">
    <property type="entry name" value="FAD_binding_4"/>
    <property type="match status" value="1"/>
</dbReference>
<evidence type="ECO:0000256" key="5">
    <source>
        <dbReference type="ARBA" id="ARBA00023002"/>
    </source>
</evidence>
<evidence type="ECO:0000313" key="7">
    <source>
        <dbReference type="EMBL" id="PKQ46008.1"/>
    </source>
</evidence>
<keyword evidence="3" id="KW-0285">Flavoprotein</keyword>
<dbReference type="GO" id="GO:0016491">
    <property type="term" value="F:oxidoreductase activity"/>
    <property type="evidence" value="ECO:0007669"/>
    <property type="project" value="UniProtKB-KW"/>
</dbReference>
<dbReference type="InterPro" id="IPR006093">
    <property type="entry name" value="Oxy_OxRdtase_FAD_BS"/>
</dbReference>
<keyword evidence="5" id="KW-0560">Oxidoreductase</keyword>
<dbReference type="InterPro" id="IPR016167">
    <property type="entry name" value="FAD-bd_PCMH_sub1"/>
</dbReference>
<dbReference type="GO" id="GO:0071949">
    <property type="term" value="F:FAD binding"/>
    <property type="evidence" value="ECO:0007669"/>
    <property type="project" value="InterPro"/>
</dbReference>
<comment type="caution">
    <text evidence="7">The sequence shown here is derived from an EMBL/GenBank/DDBJ whole genome shotgun (WGS) entry which is preliminary data.</text>
</comment>